<dbReference type="InterPro" id="IPR009057">
    <property type="entry name" value="Homeodomain-like_sf"/>
</dbReference>
<dbReference type="Gene3D" id="1.10.357.10">
    <property type="entry name" value="Tetracycline Repressor, domain 2"/>
    <property type="match status" value="1"/>
</dbReference>
<feature type="DNA-binding region" description="H-T-H motif" evidence="4">
    <location>
        <begin position="40"/>
        <end position="59"/>
    </location>
</feature>
<keyword evidence="7" id="KW-1185">Reference proteome</keyword>
<sequence length="216" mass="23219">MVTSMGERRRRVPSMAPDDRRAALIAATLPLLREHGLEVSTRQIAEAAGVAEGTIFRVFPDKQALICAALGSAFDPMPSVAALRGMDLSLDLRQRLTLAAEILTERVSENGRLVGALRAAGPMPGLPPGPPSFLRDSFVATIAALTFIIEPDRHQLRRSPDFAAKLFFTLILTSQRGGFHDSELLDSDEIVTALLDGLLARPASTYPADSAKETAC</sequence>
<dbReference type="PANTHER" id="PTHR30055:SF234">
    <property type="entry name" value="HTH-TYPE TRANSCRIPTIONAL REGULATOR BETI"/>
    <property type="match status" value="1"/>
</dbReference>
<keyword evidence="3" id="KW-0804">Transcription</keyword>
<accession>A0A841BIE1</accession>
<evidence type="ECO:0000259" key="5">
    <source>
        <dbReference type="PROSITE" id="PS50977"/>
    </source>
</evidence>
<evidence type="ECO:0000256" key="2">
    <source>
        <dbReference type="ARBA" id="ARBA00023125"/>
    </source>
</evidence>
<comment type="caution">
    <text evidence="6">The sequence shown here is derived from an EMBL/GenBank/DDBJ whole genome shotgun (WGS) entry which is preliminary data.</text>
</comment>
<dbReference type="SUPFAM" id="SSF46689">
    <property type="entry name" value="Homeodomain-like"/>
    <property type="match status" value="1"/>
</dbReference>
<keyword evidence="1" id="KW-0805">Transcription regulation</keyword>
<organism evidence="6 7">
    <name type="scientific">Allocatelliglobosispora scoriae</name>
    <dbReference type="NCBI Taxonomy" id="643052"/>
    <lineage>
        <taxon>Bacteria</taxon>
        <taxon>Bacillati</taxon>
        <taxon>Actinomycetota</taxon>
        <taxon>Actinomycetes</taxon>
        <taxon>Micromonosporales</taxon>
        <taxon>Micromonosporaceae</taxon>
        <taxon>Allocatelliglobosispora</taxon>
    </lineage>
</organism>
<dbReference type="Proteomes" id="UP000587527">
    <property type="component" value="Unassembled WGS sequence"/>
</dbReference>
<evidence type="ECO:0000256" key="3">
    <source>
        <dbReference type="ARBA" id="ARBA00023163"/>
    </source>
</evidence>
<name>A0A841BIE1_9ACTN</name>
<dbReference type="EMBL" id="JACHMN010000002">
    <property type="protein sequence ID" value="MBB5868034.1"/>
    <property type="molecule type" value="Genomic_DNA"/>
</dbReference>
<evidence type="ECO:0000256" key="1">
    <source>
        <dbReference type="ARBA" id="ARBA00023015"/>
    </source>
</evidence>
<dbReference type="GO" id="GO:0003700">
    <property type="term" value="F:DNA-binding transcription factor activity"/>
    <property type="evidence" value="ECO:0007669"/>
    <property type="project" value="TreeGrafter"/>
</dbReference>
<dbReference type="RefSeq" id="WP_184833666.1">
    <property type="nucleotide sequence ID" value="NZ_JACHMN010000002.1"/>
</dbReference>
<feature type="domain" description="HTH tetR-type" evidence="5">
    <location>
        <begin position="18"/>
        <end position="77"/>
    </location>
</feature>
<dbReference type="InterPro" id="IPR001647">
    <property type="entry name" value="HTH_TetR"/>
</dbReference>
<evidence type="ECO:0000313" key="6">
    <source>
        <dbReference type="EMBL" id="MBB5868034.1"/>
    </source>
</evidence>
<proteinExistence type="predicted"/>
<reference evidence="6 7" key="1">
    <citation type="submission" date="2020-08" db="EMBL/GenBank/DDBJ databases">
        <title>Sequencing the genomes of 1000 actinobacteria strains.</title>
        <authorList>
            <person name="Klenk H.-P."/>
        </authorList>
    </citation>
    <scope>NUCLEOTIDE SEQUENCE [LARGE SCALE GENOMIC DNA]</scope>
    <source>
        <strain evidence="6 7">DSM 45362</strain>
    </source>
</reference>
<protein>
    <submittedName>
        <fullName evidence="6">AcrR family transcriptional regulator</fullName>
    </submittedName>
</protein>
<keyword evidence="2 4" id="KW-0238">DNA-binding</keyword>
<dbReference type="Pfam" id="PF00440">
    <property type="entry name" value="TetR_N"/>
    <property type="match status" value="1"/>
</dbReference>
<dbReference type="GO" id="GO:0000976">
    <property type="term" value="F:transcription cis-regulatory region binding"/>
    <property type="evidence" value="ECO:0007669"/>
    <property type="project" value="TreeGrafter"/>
</dbReference>
<dbReference type="PROSITE" id="PS50977">
    <property type="entry name" value="HTH_TETR_2"/>
    <property type="match status" value="1"/>
</dbReference>
<dbReference type="AlphaFoldDB" id="A0A841BIE1"/>
<evidence type="ECO:0000256" key="4">
    <source>
        <dbReference type="PROSITE-ProRule" id="PRU00335"/>
    </source>
</evidence>
<evidence type="ECO:0000313" key="7">
    <source>
        <dbReference type="Proteomes" id="UP000587527"/>
    </source>
</evidence>
<dbReference type="InterPro" id="IPR050109">
    <property type="entry name" value="HTH-type_TetR-like_transc_reg"/>
</dbReference>
<dbReference type="PANTHER" id="PTHR30055">
    <property type="entry name" value="HTH-TYPE TRANSCRIPTIONAL REGULATOR RUTR"/>
    <property type="match status" value="1"/>
</dbReference>
<gene>
    <name evidence="6" type="ORF">F4553_001413</name>
</gene>
<dbReference type="PRINTS" id="PR00455">
    <property type="entry name" value="HTHTETR"/>
</dbReference>